<dbReference type="PANTHER" id="PTHR13622">
    <property type="entry name" value="THIAMIN PYROPHOSPHOKINASE"/>
    <property type="match status" value="1"/>
</dbReference>
<dbReference type="Pfam" id="PF00293">
    <property type="entry name" value="NUDIX"/>
    <property type="match status" value="1"/>
</dbReference>
<dbReference type="InterPro" id="IPR015797">
    <property type="entry name" value="NUDIX_hydrolase-like_dom_sf"/>
</dbReference>
<evidence type="ECO:0000259" key="1">
    <source>
        <dbReference type="PROSITE" id="PS51462"/>
    </source>
</evidence>
<dbReference type="Proteomes" id="UP000178912">
    <property type="component" value="Unassembled WGS sequence"/>
</dbReference>
<dbReference type="FunFam" id="3.90.79.10:FF:000019">
    <property type="entry name" value="Thiamin pyrophosphokinase, putative"/>
    <property type="match status" value="1"/>
</dbReference>
<dbReference type="OrthoDB" id="10261522at2759"/>
<reference evidence="3" key="1">
    <citation type="submission" date="2016-03" db="EMBL/GenBank/DDBJ databases">
        <authorList>
            <person name="Guldener U."/>
        </authorList>
    </citation>
    <scope>NUCLEOTIDE SEQUENCE [LARGE SCALE GENOMIC DNA]</scope>
    <source>
        <strain evidence="3">04CH-RAC-A.6.1</strain>
    </source>
</reference>
<feature type="domain" description="Nudix hydrolase" evidence="1">
    <location>
        <begin position="138"/>
        <end position="286"/>
    </location>
</feature>
<keyword evidence="2" id="KW-0378">Hydrolase</keyword>
<dbReference type="AlphaFoldDB" id="A0A1E1KQU0"/>
<proteinExistence type="predicted"/>
<keyword evidence="3" id="KW-1185">Reference proteome</keyword>
<dbReference type="EMBL" id="FJUX01000045">
    <property type="protein sequence ID" value="CZT00381.1"/>
    <property type="molecule type" value="Genomic_DNA"/>
</dbReference>
<dbReference type="GO" id="GO:0044715">
    <property type="term" value="F:8-oxo-dGDP phosphatase activity"/>
    <property type="evidence" value="ECO:0007669"/>
    <property type="project" value="UniProtKB-ARBA"/>
</dbReference>
<sequence>MAPSSKSYLDLVNDCDSFPYDDPFKAPCDHWSTLYQFFLPEDIRPHGLMLPEIIKKMPWTSDFHVDHAARAVYLRPEDTTSDLSTSCSNAFSKLTQRSIDEDNFAVIHKTHSELYPIVGYKNRVSFERYFDNLFGFVSRGAHLTVYSNTQDGMKIWVPRRSAHLFTYPNCLDTTVAGGVAAGEGPFECIVREADEEASLAEELVRKETKACGSITYVGLTNPGDSGEQSLISSDVVYVYDLELPEGIICRQNDDEVKEFNLMSIEEVKKGLGAGEFKTNSALVMIDFFIRHGIIKSEEEKDYTEIMARLHRKLPLPTAAG</sequence>
<evidence type="ECO:0000313" key="3">
    <source>
        <dbReference type="Proteomes" id="UP000178912"/>
    </source>
</evidence>
<dbReference type="SUPFAM" id="SSF55811">
    <property type="entry name" value="Nudix"/>
    <property type="match status" value="1"/>
</dbReference>
<dbReference type="CDD" id="cd03676">
    <property type="entry name" value="NUDIX_Tnr3_like"/>
    <property type="match status" value="1"/>
</dbReference>
<evidence type="ECO:0000313" key="2">
    <source>
        <dbReference type="EMBL" id="CZT00381.1"/>
    </source>
</evidence>
<gene>
    <name evidence="2" type="ORF">RAG0_08425</name>
</gene>
<accession>A0A1E1KQU0</accession>
<protein>
    <submittedName>
        <fullName evidence="2">Related to nudix hydrolase 24</fullName>
    </submittedName>
</protein>
<organism evidence="2 3">
    <name type="scientific">Rhynchosporium agropyri</name>
    <dbReference type="NCBI Taxonomy" id="914238"/>
    <lineage>
        <taxon>Eukaryota</taxon>
        <taxon>Fungi</taxon>
        <taxon>Dikarya</taxon>
        <taxon>Ascomycota</taxon>
        <taxon>Pezizomycotina</taxon>
        <taxon>Leotiomycetes</taxon>
        <taxon>Helotiales</taxon>
        <taxon>Ploettnerulaceae</taxon>
        <taxon>Rhynchosporium</taxon>
    </lineage>
</organism>
<name>A0A1E1KQU0_9HELO</name>
<dbReference type="Gene3D" id="3.90.79.10">
    <property type="entry name" value="Nucleoside Triphosphate Pyrophosphohydrolase"/>
    <property type="match status" value="1"/>
</dbReference>
<dbReference type="PANTHER" id="PTHR13622:SF8">
    <property type="entry name" value="THIAMIN PYROPHOSPHOKINASE 1"/>
    <property type="match status" value="1"/>
</dbReference>
<dbReference type="PROSITE" id="PS51462">
    <property type="entry name" value="NUDIX"/>
    <property type="match status" value="1"/>
</dbReference>
<dbReference type="InterPro" id="IPR000086">
    <property type="entry name" value="NUDIX_hydrolase_dom"/>
</dbReference>